<evidence type="ECO:0000256" key="2">
    <source>
        <dbReference type="ARBA" id="ARBA00022737"/>
    </source>
</evidence>
<evidence type="ECO:0000259" key="7">
    <source>
        <dbReference type="PROSITE" id="PS50157"/>
    </source>
</evidence>
<dbReference type="SUPFAM" id="SSF57667">
    <property type="entry name" value="beta-beta-alpha zinc fingers"/>
    <property type="match status" value="1"/>
</dbReference>
<gene>
    <name evidence="8" type="primary">Nfu_g_1_002189</name>
</gene>
<feature type="domain" description="C2H2-type" evidence="7">
    <location>
        <begin position="78"/>
        <end position="105"/>
    </location>
</feature>
<proteinExistence type="predicted"/>
<evidence type="ECO:0000256" key="1">
    <source>
        <dbReference type="ARBA" id="ARBA00022723"/>
    </source>
</evidence>
<dbReference type="PANTHER" id="PTHR23235">
    <property type="entry name" value="KRUEPPEL-LIKE TRANSCRIPTION FACTOR"/>
    <property type="match status" value="1"/>
</dbReference>
<dbReference type="Pfam" id="PF00096">
    <property type="entry name" value="zf-C2H2"/>
    <property type="match status" value="1"/>
</dbReference>
<dbReference type="GO" id="GO:0000981">
    <property type="term" value="F:DNA-binding transcription factor activity, RNA polymerase II-specific"/>
    <property type="evidence" value="ECO:0007669"/>
    <property type="project" value="TreeGrafter"/>
</dbReference>
<protein>
    <recommendedName>
        <fullName evidence="7">C2H2-type domain-containing protein</fullName>
    </recommendedName>
</protein>
<feature type="non-terminal residue" evidence="8">
    <location>
        <position position="116"/>
    </location>
</feature>
<dbReference type="GO" id="GO:0008270">
    <property type="term" value="F:zinc ion binding"/>
    <property type="evidence" value="ECO:0007669"/>
    <property type="project" value="UniProtKB-KW"/>
</dbReference>
<keyword evidence="1" id="KW-0479">Metal-binding</keyword>
<dbReference type="GO" id="GO:0005694">
    <property type="term" value="C:chromosome"/>
    <property type="evidence" value="ECO:0007669"/>
    <property type="project" value="UniProtKB-ARBA"/>
</dbReference>
<keyword evidence="4" id="KW-0862">Zinc</keyword>
<dbReference type="GO" id="GO:0045893">
    <property type="term" value="P:positive regulation of DNA-templated transcription"/>
    <property type="evidence" value="ECO:0007669"/>
    <property type="project" value="UniProtKB-ARBA"/>
</dbReference>
<reference evidence="8" key="2">
    <citation type="submission" date="2016-06" db="EMBL/GenBank/DDBJ databases">
        <title>The genome of a short-lived fish provides insights into sex chromosome evolution and the genetic control of aging.</title>
        <authorList>
            <person name="Reichwald K."/>
            <person name="Felder M."/>
            <person name="Petzold A."/>
            <person name="Koch P."/>
            <person name="Groth M."/>
            <person name="Platzer M."/>
        </authorList>
    </citation>
    <scope>NUCLEOTIDE SEQUENCE</scope>
    <source>
        <tissue evidence="8">Brain</tissue>
    </source>
</reference>
<keyword evidence="3 6" id="KW-0863">Zinc-finger</keyword>
<reference evidence="8" key="1">
    <citation type="submission" date="2016-05" db="EMBL/GenBank/DDBJ databases">
        <authorList>
            <person name="Lavstsen T."/>
            <person name="Jespersen J.S."/>
        </authorList>
    </citation>
    <scope>NUCLEOTIDE SEQUENCE</scope>
    <source>
        <tissue evidence="8">Brain</tissue>
    </source>
</reference>
<evidence type="ECO:0000256" key="6">
    <source>
        <dbReference type="PROSITE-ProRule" id="PRU00042"/>
    </source>
</evidence>
<dbReference type="FunFam" id="3.30.160.60:FF:001732">
    <property type="entry name" value="Zgc:162936"/>
    <property type="match status" value="1"/>
</dbReference>
<dbReference type="Gene3D" id="3.30.160.60">
    <property type="entry name" value="Classic Zinc Finger"/>
    <property type="match status" value="2"/>
</dbReference>
<organism evidence="8">
    <name type="scientific">Nothobranchius pienaari</name>
    <dbReference type="NCBI Taxonomy" id="704102"/>
    <lineage>
        <taxon>Eukaryota</taxon>
        <taxon>Metazoa</taxon>
        <taxon>Chordata</taxon>
        <taxon>Craniata</taxon>
        <taxon>Vertebrata</taxon>
        <taxon>Euteleostomi</taxon>
        <taxon>Actinopterygii</taxon>
        <taxon>Neopterygii</taxon>
        <taxon>Teleostei</taxon>
        <taxon>Neoteleostei</taxon>
        <taxon>Acanthomorphata</taxon>
        <taxon>Ovalentaria</taxon>
        <taxon>Atherinomorphae</taxon>
        <taxon>Cyprinodontiformes</taxon>
        <taxon>Nothobranchiidae</taxon>
        <taxon>Nothobranchius</taxon>
    </lineage>
</organism>
<dbReference type="EMBL" id="HAEF01013900">
    <property type="protein sequence ID" value="SBR55059.1"/>
    <property type="molecule type" value="Transcribed_RNA"/>
</dbReference>
<feature type="domain" description="C2H2-type" evidence="7">
    <location>
        <begin position="59"/>
        <end position="77"/>
    </location>
</feature>
<dbReference type="AlphaFoldDB" id="A0A1A8MFB0"/>
<evidence type="ECO:0000256" key="4">
    <source>
        <dbReference type="ARBA" id="ARBA00022833"/>
    </source>
</evidence>
<dbReference type="GO" id="GO:0000978">
    <property type="term" value="F:RNA polymerase II cis-regulatory region sequence-specific DNA binding"/>
    <property type="evidence" value="ECO:0007669"/>
    <property type="project" value="TreeGrafter"/>
</dbReference>
<keyword evidence="5" id="KW-0539">Nucleus</keyword>
<evidence type="ECO:0000256" key="3">
    <source>
        <dbReference type="ARBA" id="ARBA00022771"/>
    </source>
</evidence>
<dbReference type="PROSITE" id="PS50157">
    <property type="entry name" value="ZINC_FINGER_C2H2_2"/>
    <property type="match status" value="2"/>
</dbReference>
<dbReference type="InterPro" id="IPR013087">
    <property type="entry name" value="Znf_C2H2_type"/>
</dbReference>
<name>A0A1A8MFB0_9TELE</name>
<evidence type="ECO:0000256" key="5">
    <source>
        <dbReference type="ARBA" id="ARBA00023242"/>
    </source>
</evidence>
<accession>A0A1A8MFB0</accession>
<dbReference type="InterPro" id="IPR036236">
    <property type="entry name" value="Znf_C2H2_sf"/>
</dbReference>
<dbReference type="PANTHER" id="PTHR23235:SF142">
    <property type="entry name" value="ZINC FINGER PROTEIN 384"/>
    <property type="match status" value="1"/>
</dbReference>
<keyword evidence="2" id="KW-0677">Repeat</keyword>
<sequence>MDTDAQQKVAVKDVPEEWSATVHQMDPEHFQIKKEKEEFWTHLEGEQLQLKEETDAAVFSQGVHLKQHMKIHTGQKPFPCTHCDKRFRRKESLKRHLLARTGQRPFACELCERQFS</sequence>
<evidence type="ECO:0000313" key="8">
    <source>
        <dbReference type="EMBL" id="SBR55059.1"/>
    </source>
</evidence>